<dbReference type="RefSeq" id="WP_180366188.1">
    <property type="nucleotide sequence ID" value="NZ_FOIT01000001.1"/>
</dbReference>
<dbReference type="SUPFAM" id="SSF54909">
    <property type="entry name" value="Dimeric alpha+beta barrel"/>
    <property type="match status" value="1"/>
</dbReference>
<feature type="region of interest" description="Disordered" evidence="4">
    <location>
        <begin position="112"/>
        <end position="139"/>
    </location>
</feature>
<feature type="domain" description="ABM" evidence="5">
    <location>
        <begin position="45"/>
        <end position="111"/>
    </location>
</feature>
<gene>
    <name evidence="6" type="ORF">SAMN05192557_0606</name>
</gene>
<dbReference type="InterPro" id="IPR050404">
    <property type="entry name" value="Heme-degrading_MO"/>
</dbReference>
<evidence type="ECO:0000313" key="6">
    <source>
        <dbReference type="EMBL" id="SEV86764.1"/>
    </source>
</evidence>
<name>A0A662Z3X1_9STAP</name>
<organism evidence="6 7">
    <name type="scientific">Aliicoccus persicus</name>
    <dbReference type="NCBI Taxonomy" id="930138"/>
    <lineage>
        <taxon>Bacteria</taxon>
        <taxon>Bacillati</taxon>
        <taxon>Bacillota</taxon>
        <taxon>Bacilli</taxon>
        <taxon>Bacillales</taxon>
        <taxon>Staphylococcaceae</taxon>
        <taxon>Aliicoccus</taxon>
    </lineage>
</organism>
<dbReference type="Proteomes" id="UP000243605">
    <property type="component" value="Unassembled WGS sequence"/>
</dbReference>
<dbReference type="PANTHER" id="PTHR34474:SF4">
    <property type="entry name" value="HEME OXYGENASE (STAPHYLOBILIN-PRODUCING) 1"/>
    <property type="match status" value="1"/>
</dbReference>
<reference evidence="6 7" key="1">
    <citation type="submission" date="2016-10" db="EMBL/GenBank/DDBJ databases">
        <authorList>
            <person name="Varghese N."/>
            <person name="Submissions S."/>
        </authorList>
    </citation>
    <scope>NUCLEOTIDE SEQUENCE [LARGE SCALE GENOMIC DNA]</scope>
    <source>
        <strain evidence="6 7">IBRC-M10081</strain>
    </source>
</reference>
<dbReference type="GO" id="GO:0004497">
    <property type="term" value="F:monooxygenase activity"/>
    <property type="evidence" value="ECO:0007669"/>
    <property type="project" value="UniProtKB-KW"/>
</dbReference>
<dbReference type="Gene3D" id="3.30.70.100">
    <property type="match status" value="1"/>
</dbReference>
<dbReference type="AlphaFoldDB" id="A0A662Z3X1"/>
<feature type="compositionally biased region" description="Basic and acidic residues" evidence="4">
    <location>
        <begin position="112"/>
        <end position="127"/>
    </location>
</feature>
<accession>A0A662Z3X1</accession>
<comment type="similarity">
    <text evidence="1">Belongs to the TRAP family.</text>
</comment>
<evidence type="ECO:0000256" key="2">
    <source>
        <dbReference type="ARBA" id="ARBA00018486"/>
    </source>
</evidence>
<evidence type="ECO:0000256" key="4">
    <source>
        <dbReference type="SAM" id="MobiDB-lite"/>
    </source>
</evidence>
<evidence type="ECO:0000256" key="3">
    <source>
        <dbReference type="ARBA" id="ARBA00032861"/>
    </source>
</evidence>
<keyword evidence="7" id="KW-1185">Reference proteome</keyword>
<dbReference type="PANTHER" id="PTHR34474">
    <property type="entry name" value="SIGNAL TRANSDUCTION PROTEIN TRAP"/>
    <property type="match status" value="1"/>
</dbReference>
<dbReference type="EMBL" id="FOIT01000001">
    <property type="protein sequence ID" value="SEV86764.1"/>
    <property type="molecule type" value="Genomic_DNA"/>
</dbReference>
<dbReference type="InterPro" id="IPR007138">
    <property type="entry name" value="ABM_dom"/>
</dbReference>
<dbReference type="InterPro" id="IPR011008">
    <property type="entry name" value="Dimeric_a/b-barrel"/>
</dbReference>
<keyword evidence="6" id="KW-0503">Monooxygenase</keyword>
<proteinExistence type="inferred from homology"/>
<evidence type="ECO:0000256" key="1">
    <source>
        <dbReference type="ARBA" id="ARBA00009267"/>
    </source>
</evidence>
<sequence>MKLVSLNGDNTELIINDSTVEYRGEVYDIVIHDGDVGQAGHISTNNFVVKHGQDETLVERFSNRKGNVDKYDGFRGFMLIRADQKMSVLTGWESSEDFEAWVNSEAFQNSHVKKEERVKNQGSDHLESMPTRENYKVER</sequence>
<evidence type="ECO:0000313" key="7">
    <source>
        <dbReference type="Proteomes" id="UP000243605"/>
    </source>
</evidence>
<dbReference type="Pfam" id="PF03992">
    <property type="entry name" value="ABM"/>
    <property type="match status" value="1"/>
</dbReference>
<protein>
    <recommendedName>
        <fullName evidence="2">Signal transduction protein TRAP</fullName>
    </recommendedName>
    <alternativeName>
        <fullName evidence="3">Target of RNAIII-activating protein</fullName>
    </alternativeName>
</protein>
<keyword evidence="6" id="KW-0560">Oxidoreductase</keyword>
<evidence type="ECO:0000259" key="5">
    <source>
        <dbReference type="Pfam" id="PF03992"/>
    </source>
</evidence>